<dbReference type="RefSeq" id="WP_151190458.1">
    <property type="nucleotide sequence ID" value="NZ_JAQEBC010000002.1"/>
</dbReference>
<comment type="caution">
    <text evidence="1">The sequence shown here is derived from an EMBL/GenBank/DDBJ whole genome shotgun (WGS) entry which is preliminary data.</text>
</comment>
<evidence type="ECO:0000313" key="2">
    <source>
        <dbReference type="Proteomes" id="UP000283928"/>
    </source>
</evidence>
<dbReference type="Proteomes" id="UP000283928">
    <property type="component" value="Unassembled WGS sequence"/>
</dbReference>
<gene>
    <name evidence="1" type="ORF">DW723_16880</name>
</gene>
<evidence type="ECO:0000313" key="1">
    <source>
        <dbReference type="EMBL" id="RHE69266.1"/>
    </source>
</evidence>
<name>A0A414K5T1_9FIRM</name>
<organism evidence="1 2">
    <name type="scientific">Blautia obeum</name>
    <dbReference type="NCBI Taxonomy" id="40520"/>
    <lineage>
        <taxon>Bacteria</taxon>
        <taxon>Bacillati</taxon>
        <taxon>Bacillota</taxon>
        <taxon>Clostridia</taxon>
        <taxon>Lachnospirales</taxon>
        <taxon>Lachnospiraceae</taxon>
        <taxon>Blautia</taxon>
    </lineage>
</organism>
<sequence>MFKEMIDALMEVWINKDLTPDAEEEYQKLTDILQNKGLSEMDIALTQERAMAFGVAMQDEAFRAGFQICMDLINGRLK</sequence>
<reference evidence="1 2" key="1">
    <citation type="submission" date="2018-08" db="EMBL/GenBank/DDBJ databases">
        <title>A genome reference for cultivated species of the human gut microbiota.</title>
        <authorList>
            <person name="Zou Y."/>
            <person name="Xue W."/>
            <person name="Luo G."/>
        </authorList>
    </citation>
    <scope>NUCLEOTIDE SEQUENCE [LARGE SCALE GENOMIC DNA]</scope>
    <source>
        <strain evidence="1 2">AM27-32LB</strain>
    </source>
</reference>
<dbReference type="EMBL" id="QSKO01000042">
    <property type="protein sequence ID" value="RHE69266.1"/>
    <property type="molecule type" value="Genomic_DNA"/>
</dbReference>
<accession>A0A414K5T1</accession>
<proteinExistence type="predicted"/>
<dbReference type="AlphaFoldDB" id="A0A414K5T1"/>
<protein>
    <submittedName>
        <fullName evidence="1">Uncharacterized protein</fullName>
    </submittedName>
</protein>